<sequence>MAPLEPSGLLWLPTELLHVIIDSLCEPNLAPMRCEAEKKSPTSYSIRHIRPLSLVNHQLRSLCLAPLFASLEFASDNPKHLRALETKCIDDTKFAGLIRKLKLGEYVRSPDILLSLLSCLQSLEWLDTRSRQVDADLLAAANRHPSLKTVALPDCLLELSPLASMSLSKILIHLALSDCLLTLESPALHSLVSRVPRLARLVLRDPTNIKNGPGALLVSGLEFLDIKISSWPTSPMSWLPAFVDRHKSLEIIKFTGNHYGSSWCHNPDILFPLRFIDALDRGDLGRVVALNTFSIHRNGRTSIIDTWQVTELELTIKKPAGLAALSIATSLAPQLSSLIFCMPPYDKQPVHIDDLISALACFPSLRKLDLRHVYPNLRWEGPAPWALPPSDMGQLVSGCMVAHAALHWMTSRIAERTSTLELVHLFDEGFDGKGCLVHQWTFDATYQVRRSFGAVEIHGTPKMDMASRFTQPQNSKKLMSCP</sequence>
<protein>
    <recommendedName>
        <fullName evidence="3">F-box domain-containing protein</fullName>
    </recommendedName>
</protein>
<dbReference type="AlphaFoldDB" id="A0AAD6XMY3"/>
<keyword evidence="2" id="KW-1185">Reference proteome</keyword>
<dbReference type="Proteomes" id="UP001222325">
    <property type="component" value="Unassembled WGS sequence"/>
</dbReference>
<organism evidence="1 2">
    <name type="scientific">Mycena belliarum</name>
    <dbReference type="NCBI Taxonomy" id="1033014"/>
    <lineage>
        <taxon>Eukaryota</taxon>
        <taxon>Fungi</taxon>
        <taxon>Dikarya</taxon>
        <taxon>Basidiomycota</taxon>
        <taxon>Agaricomycotina</taxon>
        <taxon>Agaricomycetes</taxon>
        <taxon>Agaricomycetidae</taxon>
        <taxon>Agaricales</taxon>
        <taxon>Marasmiineae</taxon>
        <taxon>Mycenaceae</taxon>
        <taxon>Mycena</taxon>
    </lineage>
</organism>
<evidence type="ECO:0000313" key="2">
    <source>
        <dbReference type="Proteomes" id="UP001222325"/>
    </source>
</evidence>
<dbReference type="EMBL" id="JARJCN010000023">
    <property type="protein sequence ID" value="KAJ7089814.1"/>
    <property type="molecule type" value="Genomic_DNA"/>
</dbReference>
<name>A0AAD6XMY3_9AGAR</name>
<evidence type="ECO:0000313" key="1">
    <source>
        <dbReference type="EMBL" id="KAJ7089814.1"/>
    </source>
</evidence>
<comment type="caution">
    <text evidence="1">The sequence shown here is derived from an EMBL/GenBank/DDBJ whole genome shotgun (WGS) entry which is preliminary data.</text>
</comment>
<dbReference type="SUPFAM" id="SSF52047">
    <property type="entry name" value="RNI-like"/>
    <property type="match status" value="1"/>
</dbReference>
<reference evidence="1" key="1">
    <citation type="submission" date="2023-03" db="EMBL/GenBank/DDBJ databases">
        <title>Massive genome expansion in bonnet fungi (Mycena s.s.) driven by repeated elements and novel gene families across ecological guilds.</title>
        <authorList>
            <consortium name="Lawrence Berkeley National Laboratory"/>
            <person name="Harder C.B."/>
            <person name="Miyauchi S."/>
            <person name="Viragh M."/>
            <person name="Kuo A."/>
            <person name="Thoen E."/>
            <person name="Andreopoulos B."/>
            <person name="Lu D."/>
            <person name="Skrede I."/>
            <person name="Drula E."/>
            <person name="Henrissat B."/>
            <person name="Morin E."/>
            <person name="Kohler A."/>
            <person name="Barry K."/>
            <person name="LaButti K."/>
            <person name="Morin E."/>
            <person name="Salamov A."/>
            <person name="Lipzen A."/>
            <person name="Mereny Z."/>
            <person name="Hegedus B."/>
            <person name="Baldrian P."/>
            <person name="Stursova M."/>
            <person name="Weitz H."/>
            <person name="Taylor A."/>
            <person name="Grigoriev I.V."/>
            <person name="Nagy L.G."/>
            <person name="Martin F."/>
            <person name="Kauserud H."/>
        </authorList>
    </citation>
    <scope>NUCLEOTIDE SEQUENCE</scope>
    <source>
        <strain evidence="1">CBHHK173m</strain>
    </source>
</reference>
<dbReference type="InterPro" id="IPR032675">
    <property type="entry name" value="LRR_dom_sf"/>
</dbReference>
<proteinExistence type="predicted"/>
<gene>
    <name evidence="1" type="ORF">B0H15DRAFT_839352</name>
</gene>
<evidence type="ECO:0008006" key="3">
    <source>
        <dbReference type="Google" id="ProtNLM"/>
    </source>
</evidence>
<accession>A0AAD6XMY3</accession>
<dbReference type="Gene3D" id="3.80.10.10">
    <property type="entry name" value="Ribonuclease Inhibitor"/>
    <property type="match status" value="1"/>
</dbReference>